<proteinExistence type="predicted"/>
<gene>
    <name evidence="1" type="ORF">JG688_00008081</name>
</gene>
<sequence>MGRALTHSENHRETSASITGAKKKFSLAQKALGCVCDNANRDLIEKIFGNAVGIKYDPVHIIQRFTEEKKR</sequence>
<evidence type="ECO:0000313" key="1">
    <source>
        <dbReference type="EMBL" id="KAG6963606.1"/>
    </source>
</evidence>
<dbReference type="AlphaFoldDB" id="A0A8J5M7M6"/>
<name>A0A8J5M7M6_9STRA</name>
<evidence type="ECO:0000313" key="2">
    <source>
        <dbReference type="Proteomes" id="UP000709295"/>
    </source>
</evidence>
<organism evidence="1 2">
    <name type="scientific">Phytophthora aleatoria</name>
    <dbReference type="NCBI Taxonomy" id="2496075"/>
    <lineage>
        <taxon>Eukaryota</taxon>
        <taxon>Sar</taxon>
        <taxon>Stramenopiles</taxon>
        <taxon>Oomycota</taxon>
        <taxon>Peronosporomycetes</taxon>
        <taxon>Peronosporales</taxon>
        <taxon>Peronosporaceae</taxon>
        <taxon>Phytophthora</taxon>
    </lineage>
</organism>
<keyword evidence="2" id="KW-1185">Reference proteome</keyword>
<accession>A0A8J5M7M6</accession>
<dbReference type="Proteomes" id="UP000709295">
    <property type="component" value="Unassembled WGS sequence"/>
</dbReference>
<protein>
    <submittedName>
        <fullName evidence="1">Uncharacterized protein</fullName>
    </submittedName>
</protein>
<reference evidence="1" key="1">
    <citation type="submission" date="2021-01" db="EMBL/GenBank/DDBJ databases">
        <title>Phytophthora aleatoria, a newly-described species from Pinus radiata is distinct from Phytophthora cactorum isolates based on comparative genomics.</title>
        <authorList>
            <person name="Mcdougal R."/>
            <person name="Panda P."/>
            <person name="Williams N."/>
            <person name="Studholme D.J."/>
        </authorList>
    </citation>
    <scope>NUCLEOTIDE SEQUENCE</scope>
    <source>
        <strain evidence="1">NZFS 4037</strain>
    </source>
</reference>
<comment type="caution">
    <text evidence="1">The sequence shown here is derived from an EMBL/GenBank/DDBJ whole genome shotgun (WGS) entry which is preliminary data.</text>
</comment>
<dbReference type="EMBL" id="JAENGY010000413">
    <property type="protein sequence ID" value="KAG6963606.1"/>
    <property type="molecule type" value="Genomic_DNA"/>
</dbReference>